<evidence type="ECO:0000259" key="3">
    <source>
        <dbReference type="SMART" id="SM00822"/>
    </source>
</evidence>
<dbReference type="RefSeq" id="WP_090674845.1">
    <property type="nucleotide sequence ID" value="NZ_FNIT01000006.1"/>
</dbReference>
<dbReference type="GO" id="GO:0016491">
    <property type="term" value="F:oxidoreductase activity"/>
    <property type="evidence" value="ECO:0007669"/>
    <property type="project" value="UniProtKB-KW"/>
</dbReference>
<sequence>MGRYIVIGAHGGIGEATARRLAAAGHDLVLVGRDGGAVSALASELGNAEPVLGDSEDGDPYADLGEKAGPRLDGLVYAAGTITLKPFPKVTPDDALRDFRINALGAMIAVQRCLPALTAAENGASVVLYSTVAVAQGFASHASIAMAKGAVQALALSLAAELAPKVRVNAIAPSLTLSPLGRSVAGNERIEDALAKLHPIPRLGEPDEIAALTTFLLSADAGWITGQVFGVDGGRSTLRTARS</sequence>
<dbReference type="OrthoDB" id="9803333at2"/>
<dbReference type="EMBL" id="FNIT01000006">
    <property type="protein sequence ID" value="SDO44126.1"/>
    <property type="molecule type" value="Genomic_DNA"/>
</dbReference>
<dbReference type="SUPFAM" id="SSF51735">
    <property type="entry name" value="NAD(P)-binding Rossmann-fold domains"/>
    <property type="match status" value="1"/>
</dbReference>
<dbReference type="AlphaFoldDB" id="A0A1H0JK74"/>
<dbReference type="InterPro" id="IPR057326">
    <property type="entry name" value="KR_dom"/>
</dbReference>
<dbReference type="PRINTS" id="PR00081">
    <property type="entry name" value="GDHRDH"/>
</dbReference>
<dbReference type="SMART" id="SM00822">
    <property type="entry name" value="PKS_KR"/>
    <property type="match status" value="1"/>
</dbReference>
<comment type="similarity">
    <text evidence="1">Belongs to the short-chain dehydrogenases/reductases (SDR) family.</text>
</comment>
<dbReference type="InterPro" id="IPR002347">
    <property type="entry name" value="SDR_fam"/>
</dbReference>
<name>A0A1H0JK74_9HYPH</name>
<dbReference type="Gene3D" id="3.40.50.720">
    <property type="entry name" value="NAD(P)-binding Rossmann-like Domain"/>
    <property type="match status" value="1"/>
</dbReference>
<keyword evidence="5" id="KW-1185">Reference proteome</keyword>
<proteinExistence type="inferred from homology"/>
<evidence type="ECO:0000256" key="2">
    <source>
        <dbReference type="ARBA" id="ARBA00023002"/>
    </source>
</evidence>
<protein>
    <submittedName>
        <fullName evidence="4">NAD(P)-dependent dehydrogenase, short-chain alcohol dehydrogenase family</fullName>
    </submittedName>
</protein>
<dbReference type="Pfam" id="PF13561">
    <property type="entry name" value="adh_short_C2"/>
    <property type="match status" value="1"/>
</dbReference>
<dbReference type="PANTHER" id="PTHR43477">
    <property type="entry name" value="DIHYDROANTICAPSIN 7-DEHYDROGENASE"/>
    <property type="match status" value="1"/>
</dbReference>
<evidence type="ECO:0000313" key="4">
    <source>
        <dbReference type="EMBL" id="SDO44126.1"/>
    </source>
</evidence>
<evidence type="ECO:0000256" key="1">
    <source>
        <dbReference type="ARBA" id="ARBA00006484"/>
    </source>
</evidence>
<dbReference type="PANTHER" id="PTHR43477:SF1">
    <property type="entry name" value="DIHYDROANTICAPSIN 7-DEHYDROGENASE"/>
    <property type="match status" value="1"/>
</dbReference>
<dbReference type="InterPro" id="IPR051122">
    <property type="entry name" value="SDR_DHRS6-like"/>
</dbReference>
<keyword evidence="2" id="KW-0560">Oxidoreductase</keyword>
<dbReference type="STRING" id="1166073.SAMN05192530_106235"/>
<dbReference type="Proteomes" id="UP000198793">
    <property type="component" value="Unassembled WGS sequence"/>
</dbReference>
<feature type="domain" description="Ketoreductase" evidence="3">
    <location>
        <begin position="2"/>
        <end position="174"/>
    </location>
</feature>
<gene>
    <name evidence="4" type="ORF">SAMN05192530_106235</name>
</gene>
<accession>A0A1H0JK74</accession>
<reference evidence="4 5" key="1">
    <citation type="submission" date="2016-10" db="EMBL/GenBank/DDBJ databases">
        <authorList>
            <person name="de Groot N.N."/>
        </authorList>
    </citation>
    <scope>NUCLEOTIDE SEQUENCE [LARGE SCALE GENOMIC DNA]</scope>
    <source>
        <strain evidence="5">L7-484,KACC 16230,DSM 25025</strain>
    </source>
</reference>
<organism evidence="4 5">
    <name type="scientific">Aureimonas jatrophae</name>
    <dbReference type="NCBI Taxonomy" id="1166073"/>
    <lineage>
        <taxon>Bacteria</taxon>
        <taxon>Pseudomonadati</taxon>
        <taxon>Pseudomonadota</taxon>
        <taxon>Alphaproteobacteria</taxon>
        <taxon>Hyphomicrobiales</taxon>
        <taxon>Aurantimonadaceae</taxon>
        <taxon>Aureimonas</taxon>
    </lineage>
</organism>
<evidence type="ECO:0000313" key="5">
    <source>
        <dbReference type="Proteomes" id="UP000198793"/>
    </source>
</evidence>
<dbReference type="InterPro" id="IPR036291">
    <property type="entry name" value="NAD(P)-bd_dom_sf"/>
</dbReference>
<dbReference type="CDD" id="cd05233">
    <property type="entry name" value="SDR_c"/>
    <property type="match status" value="1"/>
</dbReference>